<reference evidence="9 10" key="1">
    <citation type="submission" date="2015-04" db="EMBL/GenBank/DDBJ databases">
        <authorList>
            <person name="Syromyatnikov M.Y."/>
            <person name="Popov V.N."/>
        </authorList>
    </citation>
    <scope>NUCLEOTIDE SEQUENCE [LARGE SCALE GENOMIC DNA]</scope>
    <source>
        <strain evidence="9">WF-38-12</strain>
    </source>
</reference>
<feature type="domain" description="Aldehyde dehydrogenase" evidence="8">
    <location>
        <begin position="6"/>
        <end position="434"/>
    </location>
</feature>
<proteinExistence type="inferred from homology"/>
<dbReference type="PIRSF" id="PIRSF036492">
    <property type="entry name" value="ALDH"/>
    <property type="match status" value="1"/>
</dbReference>
<evidence type="ECO:0000256" key="4">
    <source>
        <dbReference type="ARBA" id="ARBA00023027"/>
    </source>
</evidence>
<feature type="active site" evidence="6">
    <location>
        <position position="253"/>
    </location>
</feature>
<dbReference type="CDD" id="cd07135">
    <property type="entry name" value="ALDH_F14-YMR110C"/>
    <property type="match status" value="1"/>
</dbReference>
<keyword evidence="7" id="KW-0812">Transmembrane</keyword>
<evidence type="ECO:0000256" key="7">
    <source>
        <dbReference type="SAM" id="Phobius"/>
    </source>
</evidence>
<dbReference type="InterPro" id="IPR012394">
    <property type="entry name" value="Aldehyde_DH_NAD(P)"/>
</dbReference>
<dbReference type="EMBL" id="CVMT01000010">
    <property type="protein sequence ID" value="CRG91811.1"/>
    <property type="molecule type" value="Genomic_DNA"/>
</dbReference>
<dbReference type="Proteomes" id="UP000054383">
    <property type="component" value="Unassembled WGS sequence"/>
</dbReference>
<dbReference type="InterPro" id="IPR016163">
    <property type="entry name" value="Ald_DH_C"/>
</dbReference>
<dbReference type="GO" id="GO:0016117">
    <property type="term" value="P:carotenoid biosynthetic process"/>
    <property type="evidence" value="ECO:0007669"/>
    <property type="project" value="UniProtKB-KW"/>
</dbReference>
<dbReference type="STRING" id="28573.A0A0U1M9U2"/>
<dbReference type="GO" id="GO:0005737">
    <property type="term" value="C:cytoplasm"/>
    <property type="evidence" value="ECO:0007669"/>
    <property type="project" value="TreeGrafter"/>
</dbReference>
<evidence type="ECO:0000256" key="1">
    <source>
        <dbReference type="ARBA" id="ARBA00009986"/>
    </source>
</evidence>
<keyword evidence="10" id="KW-1185">Reference proteome</keyword>
<dbReference type="PANTHER" id="PTHR43570:SF16">
    <property type="entry name" value="ALDEHYDE DEHYDROGENASE TYPE III, ISOFORM Q"/>
    <property type="match status" value="1"/>
</dbReference>
<dbReference type="GO" id="GO:0006081">
    <property type="term" value="P:aldehyde metabolic process"/>
    <property type="evidence" value="ECO:0007669"/>
    <property type="project" value="InterPro"/>
</dbReference>
<dbReference type="Gene3D" id="3.40.605.10">
    <property type="entry name" value="Aldehyde Dehydrogenase, Chain A, domain 1"/>
    <property type="match status" value="1"/>
</dbReference>
<dbReference type="InterPro" id="IPR016161">
    <property type="entry name" value="Ald_DH/histidinol_DH"/>
</dbReference>
<dbReference type="OrthoDB" id="440325at2759"/>
<gene>
    <name evidence="9" type="ORF">PISL3812_08865</name>
</gene>
<dbReference type="InterPro" id="IPR015590">
    <property type="entry name" value="Aldehyde_DH_dom"/>
</dbReference>
<protein>
    <recommendedName>
        <fullName evidence="5">Aldehyde dehydrogenase</fullName>
    </recommendedName>
</protein>
<evidence type="ECO:0000256" key="5">
    <source>
        <dbReference type="PIRNR" id="PIRNR036492"/>
    </source>
</evidence>
<feature type="transmembrane region" description="Helical" evidence="7">
    <location>
        <begin position="493"/>
        <end position="520"/>
    </location>
</feature>
<organism evidence="9 10">
    <name type="scientific">Talaromyces islandicus</name>
    <name type="common">Penicillium islandicum</name>
    <dbReference type="NCBI Taxonomy" id="28573"/>
    <lineage>
        <taxon>Eukaryota</taxon>
        <taxon>Fungi</taxon>
        <taxon>Dikarya</taxon>
        <taxon>Ascomycota</taxon>
        <taxon>Pezizomycotina</taxon>
        <taxon>Eurotiomycetes</taxon>
        <taxon>Eurotiomycetidae</taxon>
        <taxon>Eurotiales</taxon>
        <taxon>Trichocomaceae</taxon>
        <taxon>Talaromyces</taxon>
        <taxon>Talaromyces sect. Islandici</taxon>
    </lineage>
</organism>
<keyword evidence="7" id="KW-1133">Transmembrane helix</keyword>
<sequence length="545" mass="59647">MASTYTTAEQADDAYTTLRATFNTGRTKSIPWRKWQLKQLWWLVADNKSRLLDALHADLNKHSYESTFTECSAALTEILDHLEHIDDWTAPKRPEGASFSTAYLMGATVRPEPRGLVLIIGPWNFPVHLMLLPLVAAITAGCTVLLKPSELATATQACLADLIPQYMDTGAIRVITGGPTETARLLQKQFDHIFFTGSPAIARHVSIAAAKHLTPTVLELGGQGPSIVTDSADVDFAAKSIASSKHINAGQICVAVNHVLVHPSIAEKLVERMQFYLKDFSVDGSDSMAKIINRKHFDRLKTVIDTTNGSIAYGGVTNHDTLKIHPTILTDIKVDDPSMKEEIFGPICPVLVATTEEAIQLIKSKPHPLAMYIFSQNRKEIDHIIASTASGGVTINDTLVHSAVPGAPFGGVGESGYGAYHGIHGFREFSHMRNIAEPGAMLSAYFALRFPPYSQQDPSNVEIKNRLGFKRGETIADQEVGPLRALWKNYSRISLWTVVLAILVVLADKGAGGWLGLWWLTMRVRLLILSVEGSMRRNVAGLVPS</sequence>
<dbReference type="FunFam" id="3.40.309.10:FF:000003">
    <property type="entry name" value="Aldehyde dehydrogenase"/>
    <property type="match status" value="1"/>
</dbReference>
<dbReference type="OMA" id="PLVAYWF"/>
<keyword evidence="3 5" id="KW-0560">Oxidoreductase</keyword>
<dbReference type="PANTHER" id="PTHR43570">
    <property type="entry name" value="ALDEHYDE DEHYDROGENASE"/>
    <property type="match status" value="1"/>
</dbReference>
<comment type="similarity">
    <text evidence="1 5">Belongs to the aldehyde dehydrogenase family.</text>
</comment>
<dbReference type="Pfam" id="PF00171">
    <property type="entry name" value="Aldedh"/>
    <property type="match status" value="1"/>
</dbReference>
<keyword evidence="2" id="KW-0125">Carotenoid biosynthesis</keyword>
<keyword evidence="4" id="KW-0520">NAD</keyword>
<keyword evidence="7" id="KW-0472">Membrane</keyword>
<dbReference type="InterPro" id="IPR016162">
    <property type="entry name" value="Ald_DH_N"/>
</dbReference>
<dbReference type="GO" id="GO:0004029">
    <property type="term" value="F:aldehyde dehydrogenase (NAD+) activity"/>
    <property type="evidence" value="ECO:0007669"/>
    <property type="project" value="TreeGrafter"/>
</dbReference>
<evidence type="ECO:0000313" key="10">
    <source>
        <dbReference type="Proteomes" id="UP000054383"/>
    </source>
</evidence>
<dbReference type="AlphaFoldDB" id="A0A0U1M9U2"/>
<accession>A0A0U1M9U2</accession>
<name>A0A0U1M9U2_TALIS</name>
<dbReference type="SUPFAM" id="SSF53720">
    <property type="entry name" value="ALDH-like"/>
    <property type="match status" value="1"/>
</dbReference>
<dbReference type="FunFam" id="3.40.605.10:FF:000004">
    <property type="entry name" value="Aldehyde dehydrogenase"/>
    <property type="match status" value="1"/>
</dbReference>
<evidence type="ECO:0000256" key="6">
    <source>
        <dbReference type="PIRSR" id="PIRSR036492-1"/>
    </source>
</evidence>
<evidence type="ECO:0000256" key="3">
    <source>
        <dbReference type="ARBA" id="ARBA00023002"/>
    </source>
</evidence>
<evidence type="ECO:0000259" key="8">
    <source>
        <dbReference type="Pfam" id="PF00171"/>
    </source>
</evidence>
<feature type="active site" evidence="6">
    <location>
        <position position="219"/>
    </location>
</feature>
<evidence type="ECO:0000313" key="9">
    <source>
        <dbReference type="EMBL" id="CRG91811.1"/>
    </source>
</evidence>
<evidence type="ECO:0000256" key="2">
    <source>
        <dbReference type="ARBA" id="ARBA00022746"/>
    </source>
</evidence>
<dbReference type="Gene3D" id="3.40.309.10">
    <property type="entry name" value="Aldehyde Dehydrogenase, Chain A, domain 2"/>
    <property type="match status" value="1"/>
</dbReference>